<feature type="domain" description="Glutamine amidotransferase type-2" evidence="1">
    <location>
        <begin position="1"/>
        <end position="59"/>
    </location>
</feature>
<dbReference type="AlphaFoldDB" id="A0A183KR23"/>
<gene>
    <name evidence="3" type="ORF">SCUD_LOCUS17509</name>
</gene>
<dbReference type="InterPro" id="IPR017932">
    <property type="entry name" value="GATase_2_dom"/>
</dbReference>
<dbReference type="Proteomes" id="UP000279833">
    <property type="component" value="Unassembled WGS sequence"/>
</dbReference>
<dbReference type="Gene3D" id="3.20.20.70">
    <property type="entry name" value="Aldolase class I"/>
    <property type="match status" value="1"/>
</dbReference>
<dbReference type="Pfam" id="PF00310">
    <property type="entry name" value="GATase_2"/>
    <property type="match status" value="1"/>
</dbReference>
<dbReference type="Pfam" id="PF04898">
    <property type="entry name" value="Glu_syn_central"/>
    <property type="match status" value="1"/>
</dbReference>
<dbReference type="WBParaSite" id="SCUD_0001751201-mRNA-1">
    <property type="protein sequence ID" value="SCUD_0001751201-mRNA-1"/>
    <property type="gene ID" value="SCUD_0001751201"/>
</dbReference>
<proteinExistence type="predicted"/>
<keyword evidence="4" id="KW-1185">Reference proteome</keyword>
<evidence type="ECO:0000259" key="1">
    <source>
        <dbReference type="Pfam" id="PF00310"/>
    </source>
</evidence>
<sequence length="237" mass="26348">MVYMSSEVGVVDIQPDVKIIQKGRLKAGRLLIVDTESGQLLDDESLKSKIATKHPYDVWLKEGQLFAQVTNPPIDPFRERIVMTLMCPIGPQKNILIPSRAQTHRLWLANPILSLKDMALLRSLGGNPPSQPEDVKITSTVLSWRSVILDATLSVHEGSEKVSLGSKLFHFLQDLCDKAENAVLHDSVDLLIISDRASSRDRLPVPILLAVGAVHQRLVRRELRMRVGIIAETGESK</sequence>
<feature type="domain" description="Glutamate synthase central-N" evidence="2">
    <location>
        <begin position="64"/>
        <end position="235"/>
    </location>
</feature>
<dbReference type="SUPFAM" id="SSF56235">
    <property type="entry name" value="N-terminal nucleophile aminohydrolases (Ntn hydrolases)"/>
    <property type="match status" value="1"/>
</dbReference>
<dbReference type="GO" id="GO:0015930">
    <property type="term" value="F:glutamate synthase activity"/>
    <property type="evidence" value="ECO:0007669"/>
    <property type="project" value="InterPro"/>
</dbReference>
<accession>A0A183KR23</accession>
<name>A0A183KR23_9TREM</name>
<dbReference type="STRING" id="6186.A0A183KR23"/>
<organism evidence="5">
    <name type="scientific">Schistosoma curassoni</name>
    <dbReference type="NCBI Taxonomy" id="6186"/>
    <lineage>
        <taxon>Eukaryota</taxon>
        <taxon>Metazoa</taxon>
        <taxon>Spiralia</taxon>
        <taxon>Lophotrochozoa</taxon>
        <taxon>Platyhelminthes</taxon>
        <taxon>Trematoda</taxon>
        <taxon>Digenea</taxon>
        <taxon>Strigeidida</taxon>
        <taxon>Schistosomatoidea</taxon>
        <taxon>Schistosomatidae</taxon>
        <taxon>Schistosoma</taxon>
    </lineage>
</organism>
<dbReference type="InterPro" id="IPR006982">
    <property type="entry name" value="Glu_synth_centr_N"/>
</dbReference>
<evidence type="ECO:0000313" key="3">
    <source>
        <dbReference type="EMBL" id="VDP63711.1"/>
    </source>
</evidence>
<dbReference type="SUPFAM" id="SSF51395">
    <property type="entry name" value="FMN-linked oxidoreductases"/>
    <property type="match status" value="1"/>
</dbReference>
<evidence type="ECO:0000259" key="2">
    <source>
        <dbReference type="Pfam" id="PF04898"/>
    </source>
</evidence>
<evidence type="ECO:0000313" key="4">
    <source>
        <dbReference type="Proteomes" id="UP000279833"/>
    </source>
</evidence>
<dbReference type="EMBL" id="UZAK01039876">
    <property type="protein sequence ID" value="VDP63711.1"/>
    <property type="molecule type" value="Genomic_DNA"/>
</dbReference>
<reference evidence="5" key="1">
    <citation type="submission" date="2016-06" db="UniProtKB">
        <authorList>
            <consortium name="WormBaseParasite"/>
        </authorList>
    </citation>
    <scope>IDENTIFICATION</scope>
</reference>
<reference evidence="3 4" key="2">
    <citation type="submission" date="2018-11" db="EMBL/GenBank/DDBJ databases">
        <authorList>
            <consortium name="Pathogen Informatics"/>
        </authorList>
    </citation>
    <scope>NUCLEOTIDE SEQUENCE [LARGE SCALE GENOMIC DNA]</scope>
    <source>
        <strain evidence="3">Dakar</strain>
        <strain evidence="4">Dakar, Senegal</strain>
    </source>
</reference>
<evidence type="ECO:0000313" key="5">
    <source>
        <dbReference type="WBParaSite" id="SCUD_0001751201-mRNA-1"/>
    </source>
</evidence>
<dbReference type="InterPro" id="IPR029055">
    <property type="entry name" value="Ntn_hydrolases_N"/>
</dbReference>
<protein>
    <submittedName>
        <fullName evidence="5">Dynein_C domain-containing protein</fullName>
    </submittedName>
</protein>
<dbReference type="InterPro" id="IPR013785">
    <property type="entry name" value="Aldolase_TIM"/>
</dbReference>